<dbReference type="Proteomes" id="UP000029389">
    <property type="component" value="Unassembled WGS sequence"/>
</dbReference>
<accession>A0A090YSY3</accession>
<evidence type="ECO:0000313" key="2">
    <source>
        <dbReference type="Proteomes" id="UP000029389"/>
    </source>
</evidence>
<dbReference type="EMBL" id="JMQC01000011">
    <property type="protein sequence ID" value="KFM95200.1"/>
    <property type="molecule type" value="Genomic_DNA"/>
</dbReference>
<proteinExistence type="predicted"/>
<gene>
    <name evidence="1" type="ORF">DJ93_5867</name>
</gene>
<dbReference type="RefSeq" id="WP_259300286.1">
    <property type="nucleotide sequence ID" value="NZ_JMQC01000011.1"/>
</dbReference>
<comment type="caution">
    <text evidence="1">The sequence shown here is derived from an EMBL/GenBank/DDBJ whole genome shotgun (WGS) entry which is preliminary data.</text>
</comment>
<name>A0A090YSY3_9BACI</name>
<reference evidence="1 2" key="1">
    <citation type="submission" date="2014-04" db="EMBL/GenBank/DDBJ databases">
        <authorList>
            <person name="Bishop-Lilly K.A."/>
            <person name="Broomall S.M."/>
            <person name="Chain P.S."/>
            <person name="Chertkov O."/>
            <person name="Coyne S.R."/>
            <person name="Daligault H.E."/>
            <person name="Davenport K.W."/>
            <person name="Erkkila T."/>
            <person name="Frey K.G."/>
            <person name="Gibbons H.S."/>
            <person name="Gu W."/>
            <person name="Jaissle J."/>
            <person name="Johnson S.L."/>
            <person name="Koroleva G.I."/>
            <person name="Ladner J.T."/>
            <person name="Lo C.-C."/>
            <person name="Minogue T.D."/>
            <person name="Munk C."/>
            <person name="Palacios G.F."/>
            <person name="Redden C.L."/>
            <person name="Rosenzweig C.N."/>
            <person name="Scholz M.B."/>
            <person name="Teshima H."/>
            <person name="Xu Y."/>
        </authorList>
    </citation>
    <scope>NUCLEOTIDE SEQUENCE [LARGE SCALE GENOMIC DNA]</scope>
    <source>
        <strain evidence="1 2">BHP</strain>
    </source>
</reference>
<dbReference type="AlphaFoldDB" id="A0A090YSY3"/>
<evidence type="ECO:0000313" key="1">
    <source>
        <dbReference type="EMBL" id="KFM95200.1"/>
    </source>
</evidence>
<sequence length="42" mass="4895">MNKQELAKEVVKLWLKGGNKINTEEIVKACLFETYKEKKIAQ</sequence>
<organism evidence="1 2">
    <name type="scientific">Bacillus clarus</name>
    <dbReference type="NCBI Taxonomy" id="2338372"/>
    <lineage>
        <taxon>Bacteria</taxon>
        <taxon>Bacillati</taxon>
        <taxon>Bacillota</taxon>
        <taxon>Bacilli</taxon>
        <taxon>Bacillales</taxon>
        <taxon>Bacillaceae</taxon>
        <taxon>Bacillus</taxon>
        <taxon>Bacillus cereus group</taxon>
    </lineage>
</organism>
<dbReference type="PATRIC" id="fig|1405.8.peg.6057"/>
<protein>
    <submittedName>
        <fullName evidence="1">Uncharacterized protein</fullName>
    </submittedName>
</protein>